<comment type="caution">
    <text evidence="2">The sequence shown here is derived from an EMBL/GenBank/DDBJ whole genome shotgun (WGS) entry which is preliminary data.</text>
</comment>
<organism evidence="2">
    <name type="scientific">marine sediment metagenome</name>
    <dbReference type="NCBI Taxonomy" id="412755"/>
    <lineage>
        <taxon>unclassified sequences</taxon>
        <taxon>metagenomes</taxon>
        <taxon>ecological metagenomes</taxon>
    </lineage>
</organism>
<feature type="transmembrane region" description="Helical" evidence="1">
    <location>
        <begin position="6"/>
        <end position="24"/>
    </location>
</feature>
<feature type="transmembrane region" description="Helical" evidence="1">
    <location>
        <begin position="95"/>
        <end position="117"/>
    </location>
</feature>
<gene>
    <name evidence="2" type="ORF">S01H4_09998</name>
</gene>
<keyword evidence="1" id="KW-0472">Membrane</keyword>
<feature type="transmembrane region" description="Helical" evidence="1">
    <location>
        <begin position="65"/>
        <end position="83"/>
    </location>
</feature>
<evidence type="ECO:0000256" key="1">
    <source>
        <dbReference type="SAM" id="Phobius"/>
    </source>
</evidence>
<evidence type="ECO:0000313" key="2">
    <source>
        <dbReference type="EMBL" id="GAG60661.1"/>
    </source>
</evidence>
<dbReference type="EMBL" id="BART01003735">
    <property type="protein sequence ID" value="GAG60661.1"/>
    <property type="molecule type" value="Genomic_DNA"/>
</dbReference>
<feature type="transmembrane region" description="Helical" evidence="1">
    <location>
        <begin position="217"/>
        <end position="236"/>
    </location>
</feature>
<protein>
    <submittedName>
        <fullName evidence="2">Uncharacterized protein</fullName>
    </submittedName>
</protein>
<keyword evidence="1" id="KW-1133">Transmembrane helix</keyword>
<feature type="transmembrane region" description="Helical" evidence="1">
    <location>
        <begin position="179"/>
        <end position="197"/>
    </location>
</feature>
<proteinExistence type="predicted"/>
<feature type="transmembrane region" description="Helical" evidence="1">
    <location>
        <begin position="137"/>
        <end position="158"/>
    </location>
</feature>
<reference evidence="2" key="1">
    <citation type="journal article" date="2014" name="Front. Microbiol.">
        <title>High frequency of phylogenetically diverse reductive dehalogenase-homologous genes in deep subseafloor sedimentary metagenomes.</title>
        <authorList>
            <person name="Kawai M."/>
            <person name="Futagami T."/>
            <person name="Toyoda A."/>
            <person name="Takaki Y."/>
            <person name="Nishi S."/>
            <person name="Hori S."/>
            <person name="Arai W."/>
            <person name="Tsubouchi T."/>
            <person name="Morono Y."/>
            <person name="Uchiyama I."/>
            <person name="Ito T."/>
            <person name="Fujiyama A."/>
            <person name="Inagaki F."/>
            <person name="Takami H."/>
        </authorList>
    </citation>
    <scope>NUCLEOTIDE SEQUENCE</scope>
    <source>
        <strain evidence="2">Expedition CK06-06</strain>
    </source>
</reference>
<keyword evidence="1" id="KW-0812">Transmembrane</keyword>
<name>X1AKY9_9ZZZZ</name>
<dbReference type="AlphaFoldDB" id="X1AKY9"/>
<sequence>MSLMTLLPIWVAVFFTLAIYSFLYGENPWFRFAEHVYAGVSVGYAVAFNLDYLRDQWVSRWSMTGGMAVLYLFALAMGLLWYARFNKKYFFLYRWTLAIIVGTGIGMALRTVVFTQFLDQIIAQARIPLLTISGDLLQSFSNILLIIMTPCVLLYFWFTGGARDTGPMKYISKIARYTIMSGFGAAYGYTVLTRFSLLIGRSQFLLGILPNPPEAKMAFITIALVMLASLVGYDLLKRKNT</sequence>
<accession>X1AKY9</accession>